<dbReference type="Gene3D" id="3.40.630.30">
    <property type="match status" value="1"/>
</dbReference>
<reference evidence="1 2" key="1">
    <citation type="submission" date="2020-08" db="EMBL/GenBank/DDBJ databases">
        <title>Genomic Encyclopedia of Type Strains, Phase IV (KMG-IV): sequencing the most valuable type-strain genomes for metagenomic binning, comparative biology and taxonomic classification.</title>
        <authorList>
            <person name="Goeker M."/>
        </authorList>
    </citation>
    <scope>NUCLEOTIDE SEQUENCE [LARGE SCALE GENOMIC DNA]</scope>
    <source>
        <strain evidence="1 2">DSM 17245</strain>
    </source>
</reference>
<dbReference type="AlphaFoldDB" id="A0A7W9SEA2"/>
<sequence length="331" mass="39150">MTIDEQKRYLFNRLELESLRFSEHNKEEILAFEQATSGSNISNYLKNEAWRDDEAGDTKVYLVRDKVENVIVSFFALNCGILYSDLEGVSLNEEEKEPFERLVKAYQMNYRRNLSDIQQEQADKEYVDALNALYTVIESPDRVSYLINQAEIKAASKETERDLFLDTEEKEHTTNVHQTFPAIDIKFLCKNKRYIPKISLDFRLGVYIFWELIVPHLLKTAELVGCKYIYLFAADNTDRTVIKTKKPIMITPDYDPYEDEKEEEPTVVLKLVEYYKNELKFNYVTKYKVLKPRFERTCFTLVQEVNKLEENRRNIWISHSSEDVEEKSKVD</sequence>
<organism evidence="1 2">
    <name type="scientific">Oribacterium sinus</name>
    <dbReference type="NCBI Taxonomy" id="237576"/>
    <lineage>
        <taxon>Bacteria</taxon>
        <taxon>Bacillati</taxon>
        <taxon>Bacillota</taxon>
        <taxon>Clostridia</taxon>
        <taxon>Lachnospirales</taxon>
        <taxon>Lachnospiraceae</taxon>
        <taxon>Oribacterium</taxon>
    </lineage>
</organism>
<protein>
    <submittedName>
        <fullName evidence="1">Uncharacterized protein</fullName>
    </submittedName>
</protein>
<accession>A0A7W9SEA2</accession>
<comment type="caution">
    <text evidence="1">The sequence shown here is derived from an EMBL/GenBank/DDBJ whole genome shotgun (WGS) entry which is preliminary data.</text>
</comment>
<gene>
    <name evidence="1" type="ORF">HNQ46_000517</name>
</gene>
<dbReference type="GeneID" id="85014079"/>
<dbReference type="RefSeq" id="WP_183682603.1">
    <property type="nucleotide sequence ID" value="NZ_JACHHH010000002.1"/>
</dbReference>
<evidence type="ECO:0000313" key="2">
    <source>
        <dbReference type="Proteomes" id="UP000522163"/>
    </source>
</evidence>
<dbReference type="EMBL" id="JACHHH010000002">
    <property type="protein sequence ID" value="MBB6040554.1"/>
    <property type="molecule type" value="Genomic_DNA"/>
</dbReference>
<evidence type="ECO:0000313" key="1">
    <source>
        <dbReference type="EMBL" id="MBB6040554.1"/>
    </source>
</evidence>
<name>A0A7W9SEA2_9FIRM</name>
<dbReference type="Proteomes" id="UP000522163">
    <property type="component" value="Unassembled WGS sequence"/>
</dbReference>
<proteinExistence type="predicted"/>